<comment type="caution">
    <text evidence="1">The sequence shown here is derived from an EMBL/GenBank/DDBJ whole genome shotgun (WGS) entry which is preliminary data.</text>
</comment>
<reference evidence="1" key="1">
    <citation type="submission" date="2017-04" db="EMBL/GenBank/DDBJ databases">
        <authorList>
            <person name="Varghese N."/>
            <person name="Submissions S."/>
        </authorList>
    </citation>
    <scope>NUCLEOTIDE SEQUENCE</scope>
    <source>
        <strain evidence="1">WTE2008</strain>
    </source>
</reference>
<name>A0AC61PLG7_9FIRM</name>
<gene>
    <name evidence="1" type="ORF">SAMN06297397_1679</name>
</gene>
<keyword evidence="1" id="KW-0472">Membrane</keyword>
<dbReference type="Proteomes" id="UP000192328">
    <property type="component" value="Unassembled WGS sequence"/>
</dbReference>
<evidence type="ECO:0000313" key="1">
    <source>
        <dbReference type="EMBL" id="SMC63298.1"/>
    </source>
</evidence>
<keyword evidence="1" id="KW-0812">Transmembrane</keyword>
<dbReference type="EMBL" id="FWXZ01000003">
    <property type="protein sequence ID" value="SMC63298.1"/>
    <property type="molecule type" value="Genomic_DNA"/>
</dbReference>
<keyword evidence="2" id="KW-1185">Reference proteome</keyword>
<protein>
    <submittedName>
        <fullName evidence="1">ABC transporter transmembrane region</fullName>
    </submittedName>
</protein>
<proteinExistence type="predicted"/>
<accession>A0AC61PLG7</accession>
<evidence type="ECO:0000313" key="2">
    <source>
        <dbReference type="Proteomes" id="UP000192328"/>
    </source>
</evidence>
<sequence length="307" mass="34448">MKVLKRLAAANLIWVITAFTAVFLSITVQFFWTVRIGMIADAIVSRKKIELKFVLIMFSILLASCLFIYLKGIVGKYATEKMAHTLRMDFAGNLLVNSTAETMGGYEAMSKAQNELTASSEGLSEAFDVIEQFLSGILALFFLLFENLRFTLIVLGPMIIVVLLINRIGKNLPALVNTAMDKKISNNKTAYMIISNYEAVKVFGAEEFFEKKFREELEEWGRLETKKERISAVTNSVSGILSQLPLLILFGVGALLIFKGYMTIGTLMIFLNMTGSFISTIMNLPSWVVKIKQFLVHLSRTDIECLE</sequence>
<organism evidence="1 2">
    <name type="scientific">Aristaeella lactis</name>
    <dbReference type="NCBI Taxonomy" id="3046383"/>
    <lineage>
        <taxon>Bacteria</taxon>
        <taxon>Bacillati</taxon>
        <taxon>Bacillota</taxon>
        <taxon>Clostridia</taxon>
        <taxon>Eubacteriales</taxon>
        <taxon>Aristaeellaceae</taxon>
        <taxon>Aristaeella</taxon>
    </lineage>
</organism>